<dbReference type="Proteomes" id="UP000317593">
    <property type="component" value="Unassembled WGS sequence"/>
</dbReference>
<accession>A0A521BRE5</accession>
<proteinExistence type="predicted"/>
<evidence type="ECO:0008006" key="3">
    <source>
        <dbReference type="Google" id="ProtNLM"/>
    </source>
</evidence>
<dbReference type="RefSeq" id="WP_246068282.1">
    <property type="nucleotide sequence ID" value="NZ_FXTH01000003.1"/>
</dbReference>
<reference evidence="1 2" key="1">
    <citation type="submission" date="2017-05" db="EMBL/GenBank/DDBJ databases">
        <authorList>
            <person name="Varghese N."/>
            <person name="Submissions S."/>
        </authorList>
    </citation>
    <scope>NUCLEOTIDE SEQUENCE [LARGE SCALE GENOMIC DNA]</scope>
    <source>
        <strain evidence="1 2">DSM 21194</strain>
    </source>
</reference>
<name>A0A521BRE5_9BACT</name>
<dbReference type="InterPro" id="IPR047706">
    <property type="entry name" value="BCAM0308-like"/>
</dbReference>
<organism evidence="1 2">
    <name type="scientific">Fodinibius sediminis</name>
    <dbReference type="NCBI Taxonomy" id="1214077"/>
    <lineage>
        <taxon>Bacteria</taxon>
        <taxon>Pseudomonadati</taxon>
        <taxon>Balneolota</taxon>
        <taxon>Balneolia</taxon>
        <taxon>Balneolales</taxon>
        <taxon>Balneolaceae</taxon>
        <taxon>Fodinibius</taxon>
    </lineage>
</organism>
<dbReference type="AlphaFoldDB" id="A0A521BRE5"/>
<evidence type="ECO:0000313" key="1">
    <source>
        <dbReference type="EMBL" id="SMO49110.1"/>
    </source>
</evidence>
<dbReference type="EMBL" id="FXTH01000003">
    <property type="protein sequence ID" value="SMO49110.1"/>
    <property type="molecule type" value="Genomic_DNA"/>
</dbReference>
<gene>
    <name evidence="1" type="ORF">SAMN06265218_103282</name>
</gene>
<dbReference type="NCBIfam" id="NF040826">
    <property type="entry name" value="lxa_BCAM0308"/>
    <property type="match status" value="1"/>
</dbReference>
<evidence type="ECO:0000313" key="2">
    <source>
        <dbReference type="Proteomes" id="UP000317593"/>
    </source>
</evidence>
<protein>
    <recommendedName>
        <fullName evidence="3">ATPase</fullName>
    </recommendedName>
</protein>
<keyword evidence="2" id="KW-1185">Reference proteome</keyword>
<sequence length="163" mass="19209">MKRQKNRFFKQERTRIYDDNRIDPYREQMKYKEPARCTGCSALFINGRWSWEDTNEAASEALCPACRRIEDHYPAGIVEVGGSFFEDHRFEIMHMVQNIARVESEEHPLERIMNVEDNEESTVVNTTGMHLARRIGHALEQAYDGELDISYDAENYVRVSWSR</sequence>